<evidence type="ECO:0000256" key="2">
    <source>
        <dbReference type="ARBA" id="ARBA00006177"/>
    </source>
</evidence>
<keyword evidence="5" id="KW-0862">Zinc</keyword>
<sequence>MVTKCVVPNCGNSCNAKLSVALFSFPKNPSLAKVWQTATRAKATTKDGIKSHHKVCSDHFEDRFVLKQFGATRLKPGAIPTIFEWNSKQPKNLVSLGQMKDSVWVVGGDLAGVVFSPPSNNRSRFSKPWAEPTGRDNIFLKNHQKKSPLLVNLLRDEPLDCEVILPDSPYQEESPAMLDDFLIHEMKEPMAVDPVDENDLCSSEFLHRNEEEIIIEGCCLSEDDSADTSKPSTSLPSISLQPSPVSSSENSKEVGDAYSDAIFDCPKATEGEDIESKLSLMLPEIWTPSKVNLTSEGETDNFESSSSKLLKAGNPSTATAYKSASSAPLLSYVIQPENVTPKFTSKTSTLSQNTSKSTIPSLDTVGIISSQTGQFIPVAGALTNQSAVKPTGKIPAPRNCRNLVEMVSQPAARILIGNSKISSNANADIMRKETENGRQPAGARDYEALLRKLRAYKVALKRKSETVDRLKSDKEKLNRKVNVLNKALGKLRKTTIFADSSAQLLQEATAPDLQLWDRNPKLSKMYDLVISLQHLSRRVYESIKTELTIASEETTNGKSPPPSPLPGKDL</sequence>
<feature type="domain" description="THAP-type" evidence="15">
    <location>
        <begin position="1"/>
        <end position="83"/>
    </location>
</feature>
<evidence type="ECO:0000256" key="7">
    <source>
        <dbReference type="ARBA" id="ARBA00023054"/>
    </source>
</evidence>
<dbReference type="SUPFAM" id="SSF57716">
    <property type="entry name" value="Glucocorticoid receptor-like (DNA-binding domain)"/>
    <property type="match status" value="1"/>
</dbReference>
<keyword evidence="8 12" id="KW-0238">DNA-binding</keyword>
<keyword evidence="17" id="KW-1185">Reference proteome</keyword>
<feature type="region of interest" description="Disordered" evidence="14">
    <location>
        <begin position="550"/>
        <end position="570"/>
    </location>
</feature>
<evidence type="ECO:0000256" key="3">
    <source>
        <dbReference type="ARBA" id="ARBA00022723"/>
    </source>
</evidence>
<feature type="compositionally biased region" description="Low complexity" evidence="14">
    <location>
        <begin position="231"/>
        <end position="249"/>
    </location>
</feature>
<dbReference type="PANTHER" id="PTHR46600:SF1">
    <property type="entry name" value="THAP DOMAIN-CONTAINING PROTEIN 1"/>
    <property type="match status" value="1"/>
</dbReference>
<protein>
    <recommendedName>
        <fullName evidence="15">THAP-type domain-containing protein</fullName>
    </recommendedName>
</protein>
<dbReference type="SMART" id="SM00980">
    <property type="entry name" value="THAP"/>
    <property type="match status" value="1"/>
</dbReference>
<keyword evidence="3" id="KW-0479">Metal-binding</keyword>
<dbReference type="Pfam" id="PF05485">
    <property type="entry name" value="THAP"/>
    <property type="match status" value="1"/>
</dbReference>
<evidence type="ECO:0000256" key="9">
    <source>
        <dbReference type="ARBA" id="ARBA00023163"/>
    </source>
</evidence>
<dbReference type="InterPro" id="IPR026516">
    <property type="entry name" value="THAP1/10"/>
</dbReference>
<evidence type="ECO:0000256" key="14">
    <source>
        <dbReference type="SAM" id="MobiDB-lite"/>
    </source>
</evidence>
<keyword evidence="4 12" id="KW-0863">Zinc-finger</keyword>
<evidence type="ECO:0000256" key="6">
    <source>
        <dbReference type="ARBA" id="ARBA00023015"/>
    </source>
</evidence>
<keyword evidence="10" id="KW-0539">Nucleus</keyword>
<accession>A0ABN7BGB6</accession>
<evidence type="ECO:0000256" key="1">
    <source>
        <dbReference type="ARBA" id="ARBA00004642"/>
    </source>
</evidence>
<gene>
    <name evidence="16" type="ORF">NTJ_16196</name>
</gene>
<evidence type="ECO:0000256" key="4">
    <source>
        <dbReference type="ARBA" id="ARBA00022771"/>
    </source>
</evidence>
<evidence type="ECO:0000256" key="10">
    <source>
        <dbReference type="ARBA" id="ARBA00023242"/>
    </source>
</evidence>
<evidence type="ECO:0000313" key="16">
    <source>
        <dbReference type="EMBL" id="BET03378.1"/>
    </source>
</evidence>
<organism evidence="16 17">
    <name type="scientific">Nesidiocoris tenuis</name>
    <dbReference type="NCBI Taxonomy" id="355587"/>
    <lineage>
        <taxon>Eukaryota</taxon>
        <taxon>Metazoa</taxon>
        <taxon>Ecdysozoa</taxon>
        <taxon>Arthropoda</taxon>
        <taxon>Hexapoda</taxon>
        <taxon>Insecta</taxon>
        <taxon>Pterygota</taxon>
        <taxon>Neoptera</taxon>
        <taxon>Paraneoptera</taxon>
        <taxon>Hemiptera</taxon>
        <taxon>Heteroptera</taxon>
        <taxon>Panheteroptera</taxon>
        <taxon>Cimicomorpha</taxon>
        <taxon>Miridae</taxon>
        <taxon>Dicyphina</taxon>
        <taxon>Nesidiocoris</taxon>
    </lineage>
</organism>
<evidence type="ECO:0000259" key="15">
    <source>
        <dbReference type="PROSITE" id="PS50950"/>
    </source>
</evidence>
<evidence type="ECO:0000256" key="8">
    <source>
        <dbReference type="ARBA" id="ARBA00023125"/>
    </source>
</evidence>
<evidence type="ECO:0000256" key="12">
    <source>
        <dbReference type="PROSITE-ProRule" id="PRU00309"/>
    </source>
</evidence>
<feature type="region of interest" description="Disordered" evidence="14">
    <location>
        <begin position="224"/>
        <end position="253"/>
    </location>
</feature>
<evidence type="ECO:0000256" key="13">
    <source>
        <dbReference type="SAM" id="Coils"/>
    </source>
</evidence>
<comment type="similarity">
    <text evidence="2">Belongs to the THAP1 family.</text>
</comment>
<keyword evidence="7 13" id="KW-0175">Coiled coil</keyword>
<dbReference type="PROSITE" id="PS50950">
    <property type="entry name" value="ZF_THAP"/>
    <property type="match status" value="1"/>
</dbReference>
<keyword evidence="9" id="KW-0804">Transcription</keyword>
<keyword evidence="6" id="KW-0805">Transcription regulation</keyword>
<reference evidence="16 17" key="1">
    <citation type="submission" date="2023-09" db="EMBL/GenBank/DDBJ databases">
        <title>Nesidiocoris tenuis whole genome shotgun sequence.</title>
        <authorList>
            <person name="Shibata T."/>
            <person name="Shimoda M."/>
            <person name="Kobayashi T."/>
            <person name="Uehara T."/>
        </authorList>
    </citation>
    <scope>NUCLEOTIDE SEQUENCE [LARGE SCALE GENOMIC DNA]</scope>
    <source>
        <strain evidence="16 17">Japan</strain>
    </source>
</reference>
<comment type="subcellular location">
    <subcellularLocation>
        <location evidence="1">Nucleus</location>
        <location evidence="1">Nucleoplasm</location>
    </subcellularLocation>
</comment>
<name>A0ABN7BGB6_9HEMI</name>
<proteinExistence type="inferred from homology"/>
<evidence type="ECO:0000256" key="5">
    <source>
        <dbReference type="ARBA" id="ARBA00022833"/>
    </source>
</evidence>
<evidence type="ECO:0000313" key="17">
    <source>
        <dbReference type="Proteomes" id="UP001307889"/>
    </source>
</evidence>
<dbReference type="InterPro" id="IPR006612">
    <property type="entry name" value="THAP_Znf"/>
</dbReference>
<dbReference type="EMBL" id="AP028924">
    <property type="protein sequence ID" value="BET03378.1"/>
    <property type="molecule type" value="Genomic_DNA"/>
</dbReference>
<feature type="coiled-coil region" evidence="13">
    <location>
        <begin position="453"/>
        <end position="494"/>
    </location>
</feature>
<keyword evidence="11" id="KW-0131">Cell cycle</keyword>
<dbReference type="SMART" id="SM00692">
    <property type="entry name" value="DM3"/>
    <property type="match status" value="1"/>
</dbReference>
<feature type="compositionally biased region" description="Pro residues" evidence="14">
    <location>
        <begin position="559"/>
        <end position="570"/>
    </location>
</feature>
<dbReference type="PANTHER" id="PTHR46600">
    <property type="entry name" value="THAP DOMAIN-CONTAINING"/>
    <property type="match status" value="1"/>
</dbReference>
<dbReference type="Proteomes" id="UP001307889">
    <property type="component" value="Chromosome 16"/>
</dbReference>
<evidence type="ECO:0000256" key="11">
    <source>
        <dbReference type="ARBA" id="ARBA00023306"/>
    </source>
</evidence>